<proteinExistence type="predicted"/>
<evidence type="ECO:0000256" key="2">
    <source>
        <dbReference type="ARBA" id="ARBA00022837"/>
    </source>
</evidence>
<keyword evidence="2" id="KW-0106">Calcium</keyword>
<dbReference type="InterPro" id="IPR008979">
    <property type="entry name" value="Galactose-bd-like_sf"/>
</dbReference>
<keyword evidence="3" id="KW-0812">Transmembrane</keyword>
<dbReference type="GO" id="GO:0007155">
    <property type="term" value="P:cell adhesion"/>
    <property type="evidence" value="ECO:0007669"/>
    <property type="project" value="InterPro"/>
</dbReference>
<organism evidence="5">
    <name type="scientific">uncultured bacterium</name>
    <name type="common">gcode 4</name>
    <dbReference type="NCBI Taxonomy" id="1234023"/>
    <lineage>
        <taxon>Bacteria</taxon>
        <taxon>environmental samples</taxon>
    </lineage>
</organism>
<dbReference type="Gene3D" id="4.10.1080.10">
    <property type="entry name" value="TSP type-3 repeat"/>
    <property type="match status" value="3"/>
</dbReference>
<dbReference type="GO" id="GO:0005509">
    <property type="term" value="F:calcium ion binding"/>
    <property type="evidence" value="ECO:0007669"/>
    <property type="project" value="InterPro"/>
</dbReference>
<feature type="transmembrane region" description="Helical" evidence="3">
    <location>
        <begin position="583"/>
        <end position="603"/>
    </location>
</feature>
<dbReference type="PANTHER" id="PTHR10199">
    <property type="entry name" value="THROMBOSPONDIN"/>
    <property type="match status" value="1"/>
</dbReference>
<keyword evidence="1 4" id="KW-0732">Signal</keyword>
<gene>
    <name evidence="5" type="ORF">ACD_2C00098G0004</name>
</gene>
<protein>
    <submittedName>
        <fullName evidence="5">Cartilage oligomeric matrix protein</fullName>
    </submittedName>
</protein>
<dbReference type="EMBL" id="AMFJ01000098">
    <property type="protein sequence ID" value="EKE29775.1"/>
    <property type="molecule type" value="Genomic_DNA"/>
</dbReference>
<dbReference type="SUPFAM" id="SSF49785">
    <property type="entry name" value="Galactose-binding domain-like"/>
    <property type="match status" value="1"/>
</dbReference>
<feature type="signal peptide" evidence="4">
    <location>
        <begin position="1"/>
        <end position="22"/>
    </location>
</feature>
<dbReference type="SUPFAM" id="SSF103647">
    <property type="entry name" value="TSP type-3 repeat"/>
    <property type="match status" value="2"/>
</dbReference>
<keyword evidence="3" id="KW-0472">Membrane</keyword>
<name>K2H1Q2_9BACT</name>
<dbReference type="Pfam" id="PF02412">
    <property type="entry name" value="TSP_3"/>
    <property type="match status" value="7"/>
</dbReference>
<evidence type="ECO:0000256" key="3">
    <source>
        <dbReference type="SAM" id="Phobius"/>
    </source>
</evidence>
<evidence type="ECO:0000256" key="1">
    <source>
        <dbReference type="ARBA" id="ARBA00022729"/>
    </source>
</evidence>
<comment type="caution">
    <text evidence="5">The sequence shown here is derived from an EMBL/GenBank/DDBJ whole genome shotgun (WGS) entry which is preliminary data.</text>
</comment>
<reference evidence="5" key="1">
    <citation type="journal article" date="2012" name="Science">
        <title>Fermentation, hydrogen, and sulfur metabolism in multiple uncultivated bacterial phyla.</title>
        <authorList>
            <person name="Wrighton K.C."/>
            <person name="Thomas B.C."/>
            <person name="Sharon I."/>
            <person name="Miller C.S."/>
            <person name="Castelle C.J."/>
            <person name="VerBerkmoes N.C."/>
            <person name="Wilkins M.J."/>
            <person name="Hettich R.L."/>
            <person name="Lipton M.S."/>
            <person name="Williams K.H."/>
            <person name="Long P.E."/>
            <person name="Banfield J.F."/>
        </authorList>
    </citation>
    <scope>NUCLEOTIDE SEQUENCE [LARGE SCALE GENOMIC DNA]</scope>
</reference>
<dbReference type="PANTHER" id="PTHR10199:SF100">
    <property type="entry name" value="THROMBOSPONDIN, ISOFORM A"/>
    <property type="match status" value="1"/>
</dbReference>
<dbReference type="AlphaFoldDB" id="K2H1Q2"/>
<keyword evidence="3" id="KW-1133">Transmembrane helix</keyword>
<dbReference type="InterPro" id="IPR003367">
    <property type="entry name" value="Thrombospondin_3-like_rpt"/>
</dbReference>
<accession>K2H1Q2</accession>
<feature type="chain" id="PRO_5017434640" evidence="4">
    <location>
        <begin position="23"/>
        <end position="608"/>
    </location>
</feature>
<sequence length="608" mass="70941">MNIAKIILTVSVFSLFWNLASAEEINPKCFKNSSDFEVSSDATLKIKLPNTANDLFFVEWGNFVPYKVFQESKMEHIPYVILSISSWDRSNLKSISDNNPTTAFSFDDLQDKNKNVVLDFGKSLSRSDFYYNINFSYDSVVKFEISDDNANYSEVFESSLEDFNFRYLRISFISAPWDAVLKKALIRDILFYRSSSSIFLLKPFSAGNIKLYADYDCPWDQMGEIYAKYLSKSMRTTFPIDSNTKEMEIKLVLNPLYNNDFDADKVSNEKDNCKYKPNADQKDSDGDGIWDACDFDNSIKNPLDSDVDKDGVWNSKDNCKYAFNPDQKDSNWDRLWDVCMDDDRDGIVWRLDNCPNISNPDQLDVNANNIWDACEFDKDNDGFFDSIDNCITLPNADQKDTDNDWIWDNCDNCKLYNPDQTDKNRNWTGDVCDAQKEFERTHDKDRDGKIDAEDNCKDIPNPGQEDLDKDWVWNSCDNCLSIQNTDQLDENKNTVWDMCEDVDKDDIEWFRDNCPTVMNKDQKDSDNDWVWDLCEDTDEDSIIFAKDNCPYDHNLDQNDVDNDGKWDKCDTKDNRFMESNRPLFIAMLVILSWIFWVWIVSMVKKMNK</sequence>
<dbReference type="InterPro" id="IPR028974">
    <property type="entry name" value="TSP_type-3_rpt"/>
</dbReference>
<evidence type="ECO:0000313" key="5">
    <source>
        <dbReference type="EMBL" id="EKE29775.1"/>
    </source>
</evidence>
<evidence type="ECO:0000256" key="4">
    <source>
        <dbReference type="SAM" id="SignalP"/>
    </source>
</evidence>